<organism evidence="3">
    <name type="scientific">Timema shepardi</name>
    <name type="common">Walking stick</name>
    <dbReference type="NCBI Taxonomy" id="629360"/>
    <lineage>
        <taxon>Eukaryota</taxon>
        <taxon>Metazoa</taxon>
        <taxon>Ecdysozoa</taxon>
        <taxon>Arthropoda</taxon>
        <taxon>Hexapoda</taxon>
        <taxon>Insecta</taxon>
        <taxon>Pterygota</taxon>
        <taxon>Neoptera</taxon>
        <taxon>Polyneoptera</taxon>
        <taxon>Phasmatodea</taxon>
        <taxon>Timematodea</taxon>
        <taxon>Timematoidea</taxon>
        <taxon>Timematidae</taxon>
        <taxon>Timema</taxon>
    </lineage>
</organism>
<protein>
    <recommendedName>
        <fullName evidence="2">RNA helicase aquarius N-terminal domain-containing protein</fullName>
    </recommendedName>
</protein>
<feature type="transmembrane region" description="Helical" evidence="1">
    <location>
        <begin position="12"/>
        <end position="33"/>
    </location>
</feature>
<keyword evidence="1" id="KW-0812">Transmembrane</keyword>
<evidence type="ECO:0000256" key="1">
    <source>
        <dbReference type="SAM" id="Phobius"/>
    </source>
</evidence>
<sequence>MLAYHFVGVMVVYHFVSVMVACHFVSVMVAYHFVSVMVVYHFVSVMVAYHFVSVMLLDMLKFYSRFEISDETGDPLTDHDMTQIHYSRITSLQKAAFAKFPDLRSFSLANVASVDTRETLIKHFGPLR</sequence>
<dbReference type="Pfam" id="PF16399">
    <property type="entry name" value="Aquarius_N_1st"/>
    <property type="match status" value="1"/>
</dbReference>
<accession>A0A7R9G6Q4</accession>
<name>A0A7R9G6Q4_TIMSH</name>
<gene>
    <name evidence="3" type="ORF">TSIB3V08_LOCUS11780</name>
</gene>
<reference evidence="3" key="1">
    <citation type="submission" date="2020-11" db="EMBL/GenBank/DDBJ databases">
        <authorList>
            <person name="Tran Van P."/>
        </authorList>
    </citation>
    <scope>NUCLEOTIDE SEQUENCE</scope>
</reference>
<evidence type="ECO:0000313" key="3">
    <source>
        <dbReference type="EMBL" id="CAD7267775.1"/>
    </source>
</evidence>
<feature type="domain" description="RNA helicase aquarius N-terminal" evidence="2">
    <location>
        <begin position="54"/>
        <end position="127"/>
    </location>
</feature>
<evidence type="ECO:0000259" key="2">
    <source>
        <dbReference type="Pfam" id="PF16399"/>
    </source>
</evidence>
<feature type="transmembrane region" description="Helical" evidence="1">
    <location>
        <begin position="39"/>
        <end position="57"/>
    </location>
</feature>
<keyword evidence="1" id="KW-0472">Membrane</keyword>
<dbReference type="EMBL" id="OC010350">
    <property type="protein sequence ID" value="CAD7267775.1"/>
    <property type="molecule type" value="Genomic_DNA"/>
</dbReference>
<dbReference type="InterPro" id="IPR032174">
    <property type="entry name" value="Aquarius_N"/>
</dbReference>
<dbReference type="AlphaFoldDB" id="A0A7R9G6Q4"/>
<keyword evidence="1" id="KW-1133">Transmembrane helix</keyword>
<proteinExistence type="predicted"/>